<dbReference type="PANTHER" id="PTHR14363:SF30">
    <property type="entry name" value="PROTEIN 2, PUTATIVE, EXPRESSED-RELATED"/>
    <property type="match status" value="1"/>
</dbReference>
<dbReference type="PANTHER" id="PTHR14363">
    <property type="entry name" value="HEPARANASE-RELATED"/>
    <property type="match status" value="1"/>
</dbReference>
<protein>
    <submittedName>
        <fullName evidence="1">Heparanase-like protein 2</fullName>
    </submittedName>
</protein>
<accession>A0A317Y5L7</accession>
<comment type="caution">
    <text evidence="1">The sequence shown here is derived from an EMBL/GenBank/DDBJ whole genome shotgun (WGS) entry which is preliminary data.</text>
</comment>
<organism evidence="1">
    <name type="scientific">Zea mays</name>
    <name type="common">Maize</name>
    <dbReference type="NCBI Taxonomy" id="4577"/>
    <lineage>
        <taxon>Eukaryota</taxon>
        <taxon>Viridiplantae</taxon>
        <taxon>Streptophyta</taxon>
        <taxon>Embryophyta</taxon>
        <taxon>Tracheophyta</taxon>
        <taxon>Spermatophyta</taxon>
        <taxon>Magnoliopsida</taxon>
        <taxon>Liliopsida</taxon>
        <taxon>Poales</taxon>
        <taxon>Poaceae</taxon>
        <taxon>PACMAD clade</taxon>
        <taxon>Panicoideae</taxon>
        <taxon>Andropogonodae</taxon>
        <taxon>Andropogoneae</taxon>
        <taxon>Tripsacinae</taxon>
        <taxon>Zea</taxon>
    </lineage>
</organism>
<name>A0A317Y5L7_MAIZE</name>
<dbReference type="AlphaFoldDB" id="A0A317Y5L7"/>
<reference evidence="1" key="1">
    <citation type="journal article" date="2018" name="Nat. Genet.">
        <title>Extensive intraspecific gene order and gene structural variations between Mo17 and other maize genomes.</title>
        <authorList>
            <person name="Sun S."/>
            <person name="Zhou Y."/>
            <person name="Chen J."/>
            <person name="Shi J."/>
            <person name="Zhao H."/>
            <person name="Zhao H."/>
            <person name="Song W."/>
            <person name="Zhang M."/>
            <person name="Cui Y."/>
            <person name="Dong X."/>
            <person name="Liu H."/>
            <person name="Ma X."/>
            <person name="Jiao Y."/>
            <person name="Wang B."/>
            <person name="Wei X."/>
            <person name="Stein J.C."/>
            <person name="Glaubitz J.C."/>
            <person name="Lu F."/>
            <person name="Yu G."/>
            <person name="Liang C."/>
            <person name="Fengler K."/>
            <person name="Li B."/>
            <person name="Rafalski A."/>
            <person name="Schnable P.S."/>
            <person name="Ware D.H."/>
            <person name="Buckler E.S."/>
            <person name="Lai J."/>
        </authorList>
    </citation>
    <scope>NUCLEOTIDE SEQUENCE [LARGE SCALE GENOMIC DNA]</scope>
    <source>
        <tissue evidence="1">Seedling</tissue>
    </source>
</reference>
<gene>
    <name evidence="1" type="primary">At5g61250</name>
    <name evidence="1" type="ORF">Zm00014a_016159</name>
</gene>
<evidence type="ECO:0000313" key="1">
    <source>
        <dbReference type="EMBL" id="PWZ54000.1"/>
    </source>
</evidence>
<sequence length="131" mass="14286">MQQGITILLINLSNTTGYNVTLQNDINVSLGKRPDLEKRSSFTHRLRKAVSWLGRKPASNTRRREEYHLTAKDGDLQSKTMLLNGAPLELGDAGSIPAMDPVLVAVDSPVQIAPTSIAFVVLPKFEAKACS</sequence>
<proteinExistence type="predicted"/>
<dbReference type="EMBL" id="NCVQ01000001">
    <property type="protein sequence ID" value="PWZ54000.1"/>
    <property type="molecule type" value="Genomic_DNA"/>
</dbReference>
<dbReference type="Proteomes" id="UP000251960">
    <property type="component" value="Chromosome 1"/>
</dbReference>